<comment type="caution">
    <text evidence="1">The sequence shown here is derived from an EMBL/GenBank/DDBJ whole genome shotgun (WGS) entry which is preliminary data.</text>
</comment>
<proteinExistence type="predicted"/>
<accession>A0A3S3QIU8</accession>
<name>A0A3S3QIU8_9BACT</name>
<dbReference type="Pfam" id="PF03692">
    <property type="entry name" value="CxxCxxCC"/>
    <property type="match status" value="1"/>
</dbReference>
<keyword evidence="2" id="KW-1185">Reference proteome</keyword>
<reference evidence="1 2" key="1">
    <citation type="submission" date="2017-01" db="EMBL/GenBank/DDBJ databases">
        <title>The cable genome- insights into the physiology and evolution of filamentous bacteria capable of sulfide oxidation via long distance electron transfer.</title>
        <authorList>
            <person name="Schreiber L."/>
            <person name="Bjerg J.T."/>
            <person name="Boggild A."/>
            <person name="Van De Vossenberg J."/>
            <person name="Meysman F."/>
            <person name="Nielsen L.P."/>
            <person name="Schramm A."/>
            <person name="Kjeldsen K.U."/>
        </authorList>
    </citation>
    <scope>NUCLEOTIDE SEQUENCE [LARGE SCALE GENOMIC DNA]</scope>
    <source>
        <strain evidence="1">A1</strain>
    </source>
</reference>
<dbReference type="PANTHER" id="PTHR35866:SF1">
    <property type="entry name" value="YKGJ FAMILY CYSTEINE CLUSTER PROTEIN"/>
    <property type="match status" value="1"/>
</dbReference>
<sequence>MNDHNLPEHCSALGENEKFCFSCHPDVPCFNECCHQLDLILTPYDVLRLKNKLHRHSGMFLEQFVIIEWEEGMLFPACYLTMVDDGKASCVFLKDDGCRVYEDRPAACRAYPVGRGVSCQEDGKITEQFVLLKEPHCRGFETGKEFSAAKYFQDQGLEEYNRYNDKMTELLQHPKIQAGFRPTKEQAEQYIMALYNLDTFRQELKSGDIKMNKPLSPMEQQSMETSDNVLLLIAIRWLIQEYFDE</sequence>
<evidence type="ECO:0000313" key="2">
    <source>
        <dbReference type="Proteomes" id="UP000288086"/>
    </source>
</evidence>
<dbReference type="EMBL" id="MTKP01000312">
    <property type="protein sequence ID" value="RWX45711.1"/>
    <property type="molecule type" value="Genomic_DNA"/>
</dbReference>
<protein>
    <submittedName>
        <fullName evidence="1">Uncharacterized protein</fullName>
    </submittedName>
</protein>
<dbReference type="AlphaFoldDB" id="A0A3S3QIU8"/>
<dbReference type="InterPro" id="IPR005358">
    <property type="entry name" value="Puta_zinc/iron-chelating_dom"/>
</dbReference>
<gene>
    <name evidence="1" type="ORF">VT98_13121</name>
</gene>
<organism evidence="1 2">
    <name type="scientific">Candidatus Electrothrix communis</name>
    <dbReference type="NCBI Taxonomy" id="1859133"/>
    <lineage>
        <taxon>Bacteria</taxon>
        <taxon>Pseudomonadati</taxon>
        <taxon>Thermodesulfobacteriota</taxon>
        <taxon>Desulfobulbia</taxon>
        <taxon>Desulfobulbales</taxon>
        <taxon>Desulfobulbaceae</taxon>
        <taxon>Candidatus Electrothrix</taxon>
    </lineage>
</organism>
<dbReference type="Proteomes" id="UP000288086">
    <property type="component" value="Unassembled WGS sequence"/>
</dbReference>
<dbReference type="PANTHER" id="PTHR35866">
    <property type="entry name" value="PUTATIVE-RELATED"/>
    <property type="match status" value="1"/>
</dbReference>
<evidence type="ECO:0000313" key="1">
    <source>
        <dbReference type="EMBL" id="RWX45711.1"/>
    </source>
</evidence>